<accession>A0A2T3A4A6</accession>
<evidence type="ECO:0000313" key="2">
    <source>
        <dbReference type="Proteomes" id="UP000241462"/>
    </source>
</evidence>
<proteinExistence type="predicted"/>
<reference evidence="1 2" key="1">
    <citation type="journal article" date="2018" name="Mycol. Prog.">
        <title>Coniella lustricola, a new species from submerged detritus.</title>
        <authorList>
            <person name="Raudabaugh D.B."/>
            <person name="Iturriaga T."/>
            <person name="Carver A."/>
            <person name="Mondo S."/>
            <person name="Pangilinan J."/>
            <person name="Lipzen A."/>
            <person name="He G."/>
            <person name="Amirebrahimi M."/>
            <person name="Grigoriev I.V."/>
            <person name="Miller A.N."/>
        </authorList>
    </citation>
    <scope>NUCLEOTIDE SEQUENCE [LARGE SCALE GENOMIC DNA]</scope>
    <source>
        <strain evidence="1 2">B22-T-1</strain>
    </source>
</reference>
<organism evidence="1 2">
    <name type="scientific">Coniella lustricola</name>
    <dbReference type="NCBI Taxonomy" id="2025994"/>
    <lineage>
        <taxon>Eukaryota</taxon>
        <taxon>Fungi</taxon>
        <taxon>Dikarya</taxon>
        <taxon>Ascomycota</taxon>
        <taxon>Pezizomycotina</taxon>
        <taxon>Sordariomycetes</taxon>
        <taxon>Sordariomycetidae</taxon>
        <taxon>Diaporthales</taxon>
        <taxon>Schizoparmaceae</taxon>
        <taxon>Coniella</taxon>
    </lineage>
</organism>
<gene>
    <name evidence="1" type="ORF">BD289DRAFT_10821</name>
</gene>
<dbReference type="EMBL" id="KZ678473">
    <property type="protein sequence ID" value="PSR82662.1"/>
    <property type="molecule type" value="Genomic_DNA"/>
</dbReference>
<keyword evidence="2" id="KW-1185">Reference proteome</keyword>
<dbReference type="AlphaFoldDB" id="A0A2T3A4A6"/>
<dbReference type="Proteomes" id="UP000241462">
    <property type="component" value="Unassembled WGS sequence"/>
</dbReference>
<dbReference type="InParanoid" id="A0A2T3A4A6"/>
<protein>
    <submittedName>
        <fullName evidence="1">Uncharacterized protein</fullName>
    </submittedName>
</protein>
<evidence type="ECO:0000313" key="1">
    <source>
        <dbReference type="EMBL" id="PSR82662.1"/>
    </source>
</evidence>
<name>A0A2T3A4A6_9PEZI</name>
<sequence>MFGTGRSQSQSCVHLQSTCSPPLSHGPSVIDSRKHRLVDSTGTTATVLDAEPWREIIAKLPASRLAPSPVACLRFFLAHTVLVNPADPTIYTSPPPLARRLSLTYHLTEATFWLITAPCQASI</sequence>